<name>A0A3B0YF32_9ZZZZ</name>
<dbReference type="SUPFAM" id="SSF140566">
    <property type="entry name" value="FlgN-like"/>
    <property type="match status" value="1"/>
</dbReference>
<evidence type="ECO:0008006" key="4">
    <source>
        <dbReference type="Google" id="ProtNLM"/>
    </source>
</evidence>
<dbReference type="Pfam" id="PF05130">
    <property type="entry name" value="FlgN"/>
    <property type="match status" value="1"/>
</dbReference>
<dbReference type="GO" id="GO:0044780">
    <property type="term" value="P:bacterial-type flagellum assembly"/>
    <property type="evidence" value="ECO:0007669"/>
    <property type="project" value="InterPro"/>
</dbReference>
<dbReference type="InterPro" id="IPR007809">
    <property type="entry name" value="FlgN-like"/>
</dbReference>
<sequence>MPDNKQQLAIDLGAIIELQSSHLEQMLELLKKEHYQISKDPETLTSIAVEKHKQVQFIEQQTVQHNKLLQQAGFTADQSGMKNFIHWCGSPHKLMIQWETLLNKIEKCQENNLRNGMLVEMSHNRLTQIADIFQGEEKQTRTYNQSGKNDSAHIPGSVSIKA</sequence>
<reference evidence="3" key="1">
    <citation type="submission" date="2018-06" db="EMBL/GenBank/DDBJ databases">
        <authorList>
            <person name="Zhirakovskaya E."/>
        </authorList>
    </citation>
    <scope>NUCLEOTIDE SEQUENCE</scope>
</reference>
<evidence type="ECO:0000256" key="1">
    <source>
        <dbReference type="ARBA" id="ARBA00022795"/>
    </source>
</evidence>
<organism evidence="3">
    <name type="scientific">hydrothermal vent metagenome</name>
    <dbReference type="NCBI Taxonomy" id="652676"/>
    <lineage>
        <taxon>unclassified sequences</taxon>
        <taxon>metagenomes</taxon>
        <taxon>ecological metagenomes</taxon>
    </lineage>
</organism>
<evidence type="ECO:0000256" key="2">
    <source>
        <dbReference type="SAM" id="MobiDB-lite"/>
    </source>
</evidence>
<feature type="region of interest" description="Disordered" evidence="2">
    <location>
        <begin position="141"/>
        <end position="162"/>
    </location>
</feature>
<protein>
    <recommendedName>
        <fullName evidence="4">Flagellar biosynthesis protein FlgN</fullName>
    </recommendedName>
</protein>
<dbReference type="InterPro" id="IPR036679">
    <property type="entry name" value="FlgN-like_sf"/>
</dbReference>
<proteinExistence type="predicted"/>
<dbReference type="AlphaFoldDB" id="A0A3B0YF32"/>
<accession>A0A3B0YF32</accession>
<evidence type="ECO:0000313" key="3">
    <source>
        <dbReference type="EMBL" id="VAW73942.1"/>
    </source>
</evidence>
<keyword evidence="1" id="KW-1005">Bacterial flagellum biogenesis</keyword>
<gene>
    <name evidence="3" type="ORF">MNBD_GAMMA12-3747</name>
</gene>
<dbReference type="Gene3D" id="1.20.58.300">
    <property type="entry name" value="FlgN-like"/>
    <property type="match status" value="1"/>
</dbReference>
<dbReference type="EMBL" id="UOFL01000049">
    <property type="protein sequence ID" value="VAW73942.1"/>
    <property type="molecule type" value="Genomic_DNA"/>
</dbReference>